<name>A0A166J4I9_9AGAM</name>
<protein>
    <submittedName>
        <fullName evidence="1">Uncharacterized protein</fullName>
    </submittedName>
</protein>
<gene>
    <name evidence="1" type="ORF">FIBSPDRAFT_861498</name>
</gene>
<organism evidence="1 2">
    <name type="scientific">Athelia psychrophila</name>
    <dbReference type="NCBI Taxonomy" id="1759441"/>
    <lineage>
        <taxon>Eukaryota</taxon>
        <taxon>Fungi</taxon>
        <taxon>Dikarya</taxon>
        <taxon>Basidiomycota</taxon>
        <taxon>Agaricomycotina</taxon>
        <taxon>Agaricomycetes</taxon>
        <taxon>Agaricomycetidae</taxon>
        <taxon>Atheliales</taxon>
        <taxon>Atheliaceae</taxon>
        <taxon>Athelia</taxon>
    </lineage>
</organism>
<evidence type="ECO:0000313" key="1">
    <source>
        <dbReference type="EMBL" id="KZP20494.1"/>
    </source>
</evidence>
<accession>A0A166J4I9</accession>
<keyword evidence="2" id="KW-1185">Reference proteome</keyword>
<proteinExistence type="predicted"/>
<dbReference type="AlphaFoldDB" id="A0A166J4I9"/>
<dbReference type="Proteomes" id="UP000076532">
    <property type="component" value="Unassembled WGS sequence"/>
</dbReference>
<evidence type="ECO:0000313" key="2">
    <source>
        <dbReference type="Proteomes" id="UP000076532"/>
    </source>
</evidence>
<reference evidence="1 2" key="1">
    <citation type="journal article" date="2016" name="Mol. Biol. Evol.">
        <title>Comparative Genomics of Early-Diverging Mushroom-Forming Fungi Provides Insights into the Origins of Lignocellulose Decay Capabilities.</title>
        <authorList>
            <person name="Nagy L.G."/>
            <person name="Riley R."/>
            <person name="Tritt A."/>
            <person name="Adam C."/>
            <person name="Daum C."/>
            <person name="Floudas D."/>
            <person name="Sun H."/>
            <person name="Yadav J.S."/>
            <person name="Pangilinan J."/>
            <person name="Larsson K.H."/>
            <person name="Matsuura K."/>
            <person name="Barry K."/>
            <person name="Labutti K."/>
            <person name="Kuo R."/>
            <person name="Ohm R.A."/>
            <person name="Bhattacharya S.S."/>
            <person name="Shirouzu T."/>
            <person name="Yoshinaga Y."/>
            <person name="Martin F.M."/>
            <person name="Grigoriev I.V."/>
            <person name="Hibbett D.S."/>
        </authorList>
    </citation>
    <scope>NUCLEOTIDE SEQUENCE [LARGE SCALE GENOMIC DNA]</scope>
    <source>
        <strain evidence="1 2">CBS 109695</strain>
    </source>
</reference>
<sequence length="93" mass="10537">MSTRYIHVEGYQEAYQSSTLIEIPGACAIFQHRETSERDLHYKLQNQVDGFTRAPLASVFPCGLGSVSRHPTISYNAALYSNQYQKPRNSKVL</sequence>
<dbReference type="EMBL" id="KV417554">
    <property type="protein sequence ID" value="KZP20494.1"/>
    <property type="molecule type" value="Genomic_DNA"/>
</dbReference>